<dbReference type="InParanoid" id="A0A067MUM3"/>
<evidence type="ECO:0000313" key="2">
    <source>
        <dbReference type="Proteomes" id="UP000027195"/>
    </source>
</evidence>
<organism evidence="1 2">
    <name type="scientific">Botryobasidium botryosum (strain FD-172 SS1)</name>
    <dbReference type="NCBI Taxonomy" id="930990"/>
    <lineage>
        <taxon>Eukaryota</taxon>
        <taxon>Fungi</taxon>
        <taxon>Dikarya</taxon>
        <taxon>Basidiomycota</taxon>
        <taxon>Agaricomycotina</taxon>
        <taxon>Agaricomycetes</taxon>
        <taxon>Cantharellales</taxon>
        <taxon>Botryobasidiaceae</taxon>
        <taxon>Botryobasidium</taxon>
    </lineage>
</organism>
<accession>A0A067MUM3</accession>
<dbReference type="EMBL" id="KL198031">
    <property type="protein sequence ID" value="KDQ15577.1"/>
    <property type="molecule type" value="Genomic_DNA"/>
</dbReference>
<dbReference type="Proteomes" id="UP000027195">
    <property type="component" value="Unassembled WGS sequence"/>
</dbReference>
<keyword evidence="2" id="KW-1185">Reference proteome</keyword>
<proteinExistence type="predicted"/>
<dbReference type="HOGENOM" id="CLU_1209645_0_0_1"/>
<evidence type="ECO:0000313" key="1">
    <source>
        <dbReference type="EMBL" id="KDQ15577.1"/>
    </source>
</evidence>
<dbReference type="AlphaFoldDB" id="A0A067MUM3"/>
<sequence length="229" mass="26004">MPLTEGSDWVGTMWGRAKYDAEDEGREDCCEAGELALAWAMRHCWISVWLWFTRWRWERWWYCGIERSSQPGSLLMGVGRAVNSRVWLGWRVVQRRGFCGRRGTREAVEFGHVRRCVVVLHESVGEERRGGEAKYLKKKWGEGTVYRGSEAVKALGNRSRFTIPNARTVVLRGRDPSGRAAVYMIKPSSSARQMPSIPVCVRGAQQAALALELQRFCKHKSAFAPGQAV</sequence>
<protein>
    <submittedName>
        <fullName evidence="1">Uncharacterized protein</fullName>
    </submittedName>
</protein>
<gene>
    <name evidence="1" type="ORF">BOTBODRAFT_43903</name>
</gene>
<reference evidence="2" key="1">
    <citation type="journal article" date="2014" name="Proc. Natl. Acad. Sci. U.S.A.">
        <title>Extensive sampling of basidiomycete genomes demonstrates inadequacy of the white-rot/brown-rot paradigm for wood decay fungi.</title>
        <authorList>
            <person name="Riley R."/>
            <person name="Salamov A.A."/>
            <person name="Brown D.W."/>
            <person name="Nagy L.G."/>
            <person name="Floudas D."/>
            <person name="Held B.W."/>
            <person name="Levasseur A."/>
            <person name="Lombard V."/>
            <person name="Morin E."/>
            <person name="Otillar R."/>
            <person name="Lindquist E.A."/>
            <person name="Sun H."/>
            <person name="LaButti K.M."/>
            <person name="Schmutz J."/>
            <person name="Jabbour D."/>
            <person name="Luo H."/>
            <person name="Baker S.E."/>
            <person name="Pisabarro A.G."/>
            <person name="Walton J.D."/>
            <person name="Blanchette R.A."/>
            <person name="Henrissat B."/>
            <person name="Martin F."/>
            <person name="Cullen D."/>
            <person name="Hibbett D.S."/>
            <person name="Grigoriev I.V."/>
        </authorList>
    </citation>
    <scope>NUCLEOTIDE SEQUENCE [LARGE SCALE GENOMIC DNA]</scope>
    <source>
        <strain evidence="2">FD-172 SS1</strain>
    </source>
</reference>
<name>A0A067MUM3_BOTB1</name>